<evidence type="ECO:0000313" key="3">
    <source>
        <dbReference type="Proteomes" id="UP000051952"/>
    </source>
</evidence>
<feature type="domain" description="ATPase dynein-related AAA" evidence="1">
    <location>
        <begin position="1355"/>
        <end position="1437"/>
    </location>
</feature>
<dbReference type="EMBL" id="CYKH01000086">
    <property type="protein sequence ID" value="CUE70696.1"/>
    <property type="molecule type" value="Genomic_DNA"/>
</dbReference>
<sequence length="1567" mass="174673">MNAIDSLKVITTTKIDFMDASIQRAITRLEEGQKGLESKLLAHWTQPDDVIPAEFKKSMTFWSQAEKSILARRANVEILEEVAGAPAPTVAKDLSLADSITRWAALLDRTKIRWFAFLEQLDNVSVATFCERFGPIVHSTELSLVNATLLASAVTGAGNLGMDQARSRQRTEEARTAFLQELEVQITTELNHMKLVRTIHSIDETVSHLRSALTAIRDVDLMHSVVKCCEELKVNLPVDAAEQRFVALAAEPRTSTARQLAQAHRAISMQRHHALLAPRNFYPGLANAVGNELMTLFIAFPAAQTLQQLVLDRTNGADTRDLEALNAFEAIHRAFSATEGVQSDFVKLVKSQQSSSQSFFKYMEDVSWCSDVLAANAAVLPRVWELLRDEVDQDNAVSTAMELCLATTTFIITTVHGTQDDHRKTAEGVRLTATTEKRGTDKPLTLSDLEDVCFQLTLAGTTTNADQTDVFASYVTRYQVIKDAAALCADLVAEGHPRFQEQTIKIKMNKTAEEIKNEVCQELKRELHRWVEFKLRAETRSPLLSFLHAHELVVCLKALDHNSRDLGLLAFTIKHAVLPLTPVADVSRAVNTAFVETQSKAQVVNDIPEGQLGAAPLVLSIGEELHVIHRVIELAIGSSIQYIPQVTAELRTVHAKALDTFKELLTKYKICDILCDDLKSDIVVIQIPESDAALGSALSIAIYFAICGRSPLPFELLFCDEDTTHAATFVRRWGIDHAKAIQVPLLFGLNNVQRLGNRQQADLLDSILALRSRRMPMGVVNPADAEEMSSCKSKLFLIVADQGRDSLLSSQLRNTPVIAIPSELVLLGAEVCKHLCASLPILTTSTDAPSSGKTQAVMRLAHDKQLRFASAITDGSAGCFVDQVTTVMRGRVDVDEPILLHISVSHGARGCRINDQLLEYAVLGRLAEHHGKAALRHATDTIVVEIPSQGKLHTTFRAEAPALQWFQHLWVPDRIQLTLFHLSAPPQAELNTRTLHVVEPDFVTNQRLHNAMRILSAYMEASLSRKQRLKHFEDLDDVFCSDDANLAGLILNFCPEKYRNDFGAILRFTRLLTVLLCGIHDFQLYRTASAALEREDVLGGGTMPQHRMHNYRALAYFLVKYSIESATELAATSVPAATDESSDESSRLDGLDLTFDNLRCSFLLFTRDTYEFITTKHDDDDLIATFNKRWNKRNEPDYDWDSDFHAMALDIHHRQDITVTQALRSIHRDGDGFHYKEFQRILPVLGLHANFGLHLINAIEKAELLNIAMETSFSVAVVTCSALISGCHELRRVSKDWVRVLETDTATVGDFFQHTQEWLQSLTSSSKSKSQPFVLTSDSFVRLLAVKTRLLCGIPVVFQGETGQGKTHLLKHMSRVSGTIFEVINIHRGLEASALLTKIQAVEASLRSLMANEANENPIAIVVLDEVNSMRDVWVAKALVCDRVLLGRTIMPEIHFVCIMNPWRRQESQITPGLDFVSANDDSVQTGTGVRQRNLVYDVNRSPESFMSVVWDFGLAHNSVETREYVQNHLWGERASVPAEWNAVTDEHVFAESCFSWHLQKMNSASS</sequence>
<dbReference type="InterPro" id="IPR031248">
    <property type="entry name" value="RNF213"/>
</dbReference>
<dbReference type="OrthoDB" id="2423195at2759"/>
<dbReference type="SUPFAM" id="SSF52540">
    <property type="entry name" value="P-loop containing nucleoside triphosphate hydrolases"/>
    <property type="match status" value="1"/>
</dbReference>
<dbReference type="PANTHER" id="PTHR22605">
    <property type="entry name" value="RZ-TYPE DOMAIN-CONTAINING PROTEIN"/>
    <property type="match status" value="1"/>
</dbReference>
<dbReference type="GO" id="GO:0005524">
    <property type="term" value="F:ATP binding"/>
    <property type="evidence" value="ECO:0007669"/>
    <property type="project" value="InterPro"/>
</dbReference>
<reference evidence="3" key="1">
    <citation type="submission" date="2015-09" db="EMBL/GenBank/DDBJ databases">
        <authorList>
            <consortium name="Pathogen Informatics"/>
        </authorList>
    </citation>
    <scope>NUCLEOTIDE SEQUENCE [LARGE SCALE GENOMIC DNA]</scope>
    <source>
        <strain evidence="3">Lake Konstanz</strain>
    </source>
</reference>
<proteinExistence type="predicted"/>
<name>A0A0S4IL60_BODSA</name>
<dbReference type="InterPro" id="IPR027417">
    <property type="entry name" value="P-loop_NTPase"/>
</dbReference>
<evidence type="ECO:0000259" key="1">
    <source>
        <dbReference type="Pfam" id="PF07728"/>
    </source>
</evidence>
<evidence type="ECO:0000313" key="2">
    <source>
        <dbReference type="EMBL" id="CUE70696.1"/>
    </source>
</evidence>
<dbReference type="VEuPathDB" id="TriTrypDB:BSAL_52560"/>
<accession>A0A0S4IL60</accession>
<protein>
    <recommendedName>
        <fullName evidence="1">ATPase dynein-related AAA domain-containing protein</fullName>
    </recommendedName>
</protein>
<dbReference type="Proteomes" id="UP000051952">
    <property type="component" value="Unassembled WGS sequence"/>
</dbReference>
<dbReference type="PANTHER" id="PTHR22605:SF1">
    <property type="entry name" value="RZ-TYPE DOMAIN-CONTAINING PROTEIN"/>
    <property type="match status" value="1"/>
</dbReference>
<dbReference type="Pfam" id="PF07728">
    <property type="entry name" value="AAA_5"/>
    <property type="match status" value="1"/>
</dbReference>
<dbReference type="Gene3D" id="3.40.50.300">
    <property type="entry name" value="P-loop containing nucleotide triphosphate hydrolases"/>
    <property type="match status" value="1"/>
</dbReference>
<organism evidence="2 3">
    <name type="scientific">Bodo saltans</name>
    <name type="common">Flagellated protozoan</name>
    <dbReference type="NCBI Taxonomy" id="75058"/>
    <lineage>
        <taxon>Eukaryota</taxon>
        <taxon>Discoba</taxon>
        <taxon>Euglenozoa</taxon>
        <taxon>Kinetoplastea</taxon>
        <taxon>Metakinetoplastina</taxon>
        <taxon>Eubodonida</taxon>
        <taxon>Bodonidae</taxon>
        <taxon>Bodo</taxon>
    </lineage>
</organism>
<gene>
    <name evidence="2" type="ORF">BSAL_52560</name>
</gene>
<dbReference type="GO" id="GO:0016887">
    <property type="term" value="F:ATP hydrolysis activity"/>
    <property type="evidence" value="ECO:0007669"/>
    <property type="project" value="InterPro"/>
</dbReference>
<dbReference type="GO" id="GO:0004842">
    <property type="term" value="F:ubiquitin-protein transferase activity"/>
    <property type="evidence" value="ECO:0007669"/>
    <property type="project" value="InterPro"/>
</dbReference>
<dbReference type="InterPro" id="IPR011704">
    <property type="entry name" value="ATPase_dyneun-rel_AAA"/>
</dbReference>
<keyword evidence="3" id="KW-1185">Reference proteome</keyword>